<dbReference type="EMBL" id="QRFF01000001">
    <property type="protein sequence ID" value="KAA3504376.1"/>
    <property type="molecule type" value="Genomic_DNA"/>
</dbReference>
<protein>
    <submittedName>
        <fullName evidence="1">VRR-NUC domain-containing protein</fullName>
    </submittedName>
</protein>
<dbReference type="GO" id="GO:0003676">
    <property type="term" value="F:nucleic acid binding"/>
    <property type="evidence" value="ECO:0007669"/>
    <property type="project" value="InterPro"/>
</dbReference>
<name>A0AA88F4B3_RHIRH</name>
<dbReference type="InterPro" id="IPR011856">
    <property type="entry name" value="tRNA_endonuc-like_dom_sf"/>
</dbReference>
<sequence>MAKATSIRKTTSQTTRINGKRVVIRTSPKGKVTVADAPIKESEGQAAQVRALRSLPEFGRQFLLAGDMNSAKRGPRAQADAIATGMTPGEADLRIYLKGGQLRMIENKVGKGRLSPAQAERHASLARLGHPVEVVRFTSTAEAASKAVALVRGWLADNDNSKQQ</sequence>
<evidence type="ECO:0000313" key="2">
    <source>
        <dbReference type="Proteomes" id="UP000473658"/>
    </source>
</evidence>
<reference evidence="1 2" key="1">
    <citation type="submission" date="2018-08" db="EMBL/GenBank/DDBJ databases">
        <title>Crown Gall in kiwifruit.</title>
        <authorList>
            <person name="Visnovsky S.B."/>
            <person name="Pitman A.R."/>
        </authorList>
    </citation>
    <scope>NUCLEOTIDE SEQUENCE [LARGE SCALE GENOMIC DNA]</scope>
    <source>
        <strain evidence="1 2">SBV_302_78_2</strain>
    </source>
</reference>
<accession>A0AA88F4B3</accession>
<dbReference type="Gene3D" id="3.40.1350.10">
    <property type="match status" value="1"/>
</dbReference>
<dbReference type="AlphaFoldDB" id="A0AA88F4B3"/>
<evidence type="ECO:0000313" key="1">
    <source>
        <dbReference type="EMBL" id="KAA3504376.1"/>
    </source>
</evidence>
<comment type="caution">
    <text evidence="1">The sequence shown here is derived from an EMBL/GenBank/DDBJ whole genome shotgun (WGS) entry which is preliminary data.</text>
</comment>
<gene>
    <name evidence="1" type="ORF">DXM27_03830</name>
</gene>
<organism evidence="1 2">
    <name type="scientific">Rhizobium rhizogenes</name>
    <name type="common">Agrobacterium rhizogenes</name>
    <dbReference type="NCBI Taxonomy" id="359"/>
    <lineage>
        <taxon>Bacteria</taxon>
        <taxon>Pseudomonadati</taxon>
        <taxon>Pseudomonadota</taxon>
        <taxon>Alphaproteobacteria</taxon>
        <taxon>Hyphomicrobiales</taxon>
        <taxon>Rhizobiaceae</taxon>
        <taxon>Rhizobium/Agrobacterium group</taxon>
        <taxon>Rhizobium</taxon>
    </lineage>
</organism>
<dbReference type="Proteomes" id="UP000473658">
    <property type="component" value="Unassembled WGS sequence"/>
</dbReference>
<proteinExistence type="predicted"/>